<dbReference type="SUPFAM" id="SSF53041">
    <property type="entry name" value="Resolvase-like"/>
    <property type="match status" value="1"/>
</dbReference>
<dbReference type="GO" id="GO:0003677">
    <property type="term" value="F:DNA binding"/>
    <property type="evidence" value="ECO:0007669"/>
    <property type="project" value="InterPro"/>
</dbReference>
<dbReference type="EMBL" id="QTJW01000005">
    <property type="protein sequence ID" value="RGD71161.1"/>
    <property type="molecule type" value="Genomic_DNA"/>
</dbReference>
<proteinExistence type="predicted"/>
<dbReference type="InterPro" id="IPR006119">
    <property type="entry name" value="Resolv_N"/>
</dbReference>
<keyword evidence="1" id="KW-0175">Coiled coil</keyword>
<dbReference type="PROSITE" id="PS51737">
    <property type="entry name" value="RECOMBINASE_DNA_BIND"/>
    <property type="match status" value="1"/>
</dbReference>
<dbReference type="Pfam" id="PF07508">
    <property type="entry name" value="Recombinase"/>
    <property type="match status" value="1"/>
</dbReference>
<dbReference type="Proteomes" id="UP000261023">
    <property type="component" value="Unassembled WGS sequence"/>
</dbReference>
<dbReference type="Gene3D" id="3.90.1750.20">
    <property type="entry name" value="Putative Large Serine Recombinase, Chain B, Domain 2"/>
    <property type="match status" value="1"/>
</dbReference>
<dbReference type="OrthoDB" id="9784557at2"/>
<sequence length="527" mass="61928">MKKKFLLFYERLSREDGDDESCSITNQRRLLNRFKEEHSEFHDYQVEEFIDDGYTGSNFNRPNFQNMMSRVRSLYGNMIVIATKDFSRLGRDTIDTVNYLEKIFPFLEVRYIAINDDYDSKDYQYGIDFEAKFKNLINGLVPIQASTTQKRIKMEEALQGKHNGPVPLYGYRYTADREYEVDWEAAYVLQIIMDLLDQKKSYKFIIKFLAEKGIDPPSVYLAKKYNAKLCKTSSIWNKTTLKKIARNKAYLGYSVRHKEEACVLGTKGTRAVNKADQILVPNRQPKIIREEQFNRVNEWLDERAAKSGCKSGPRRRVSALYKNVYCVHCGSALSRRRYHEDNDFYYCLAKRENPLSDCTFPPIETAVLEKAVFSVIQFNLRLFTDSKKKILKALNHNMADYHAIMERFQERAEEIKQKKMNLYEDYRAGHVSREEYLIKKQKLSEQLVPLEAGIQKVEEGIRKYDEANIIFYSDFARLVDEFRNEEALSPELADAFIEKVLVDKNHNIEVVFKFQDEINMLCMRKAS</sequence>
<gene>
    <name evidence="3" type="ORF">DWX31_09680</name>
</gene>
<name>A0A3E3DPE0_9FIRM</name>
<dbReference type="InterPro" id="IPR038109">
    <property type="entry name" value="DNA_bind_recomb_sf"/>
</dbReference>
<dbReference type="InterPro" id="IPR050639">
    <property type="entry name" value="SSR_resolvase"/>
</dbReference>
<evidence type="ECO:0000256" key="1">
    <source>
        <dbReference type="SAM" id="Coils"/>
    </source>
</evidence>
<dbReference type="SMART" id="SM00857">
    <property type="entry name" value="Resolvase"/>
    <property type="match status" value="1"/>
</dbReference>
<comment type="caution">
    <text evidence="3">The sequence shown here is derived from an EMBL/GenBank/DDBJ whole genome shotgun (WGS) entry which is preliminary data.</text>
</comment>
<dbReference type="Pfam" id="PF13408">
    <property type="entry name" value="Zn_ribbon_recom"/>
    <property type="match status" value="1"/>
</dbReference>
<dbReference type="InterPro" id="IPR011109">
    <property type="entry name" value="DNA_bind_recombinase_dom"/>
</dbReference>
<feature type="coiled-coil region" evidence="1">
    <location>
        <begin position="391"/>
        <end position="425"/>
    </location>
</feature>
<evidence type="ECO:0000259" key="2">
    <source>
        <dbReference type="PROSITE" id="PS51737"/>
    </source>
</evidence>
<organism evidence="3 4">
    <name type="scientific">Hungatella hathewayi</name>
    <dbReference type="NCBI Taxonomy" id="154046"/>
    <lineage>
        <taxon>Bacteria</taxon>
        <taxon>Bacillati</taxon>
        <taxon>Bacillota</taxon>
        <taxon>Clostridia</taxon>
        <taxon>Lachnospirales</taxon>
        <taxon>Lachnospiraceae</taxon>
        <taxon>Hungatella</taxon>
    </lineage>
</organism>
<dbReference type="GO" id="GO:0000150">
    <property type="term" value="F:DNA strand exchange activity"/>
    <property type="evidence" value="ECO:0007669"/>
    <property type="project" value="InterPro"/>
</dbReference>
<dbReference type="Pfam" id="PF00239">
    <property type="entry name" value="Resolvase"/>
    <property type="match status" value="1"/>
</dbReference>
<evidence type="ECO:0000313" key="4">
    <source>
        <dbReference type="Proteomes" id="UP000261023"/>
    </source>
</evidence>
<evidence type="ECO:0000313" key="3">
    <source>
        <dbReference type="EMBL" id="RGD71161.1"/>
    </source>
</evidence>
<dbReference type="InterPro" id="IPR036162">
    <property type="entry name" value="Resolvase-like_N_sf"/>
</dbReference>
<dbReference type="RefSeq" id="WP_006567755.1">
    <property type="nucleotide sequence ID" value="NZ_QTJW01000005.1"/>
</dbReference>
<protein>
    <recommendedName>
        <fullName evidence="2">Recombinase domain-containing protein</fullName>
    </recommendedName>
</protein>
<dbReference type="PANTHER" id="PTHR30461">
    <property type="entry name" value="DNA-INVERTASE FROM LAMBDOID PROPHAGE"/>
    <property type="match status" value="1"/>
</dbReference>
<dbReference type="Gene3D" id="3.40.50.1390">
    <property type="entry name" value="Resolvase, N-terminal catalytic domain"/>
    <property type="match status" value="1"/>
</dbReference>
<reference evidence="3 4" key="1">
    <citation type="submission" date="2018-08" db="EMBL/GenBank/DDBJ databases">
        <title>A genome reference for cultivated species of the human gut microbiota.</title>
        <authorList>
            <person name="Zou Y."/>
            <person name="Xue W."/>
            <person name="Luo G."/>
        </authorList>
    </citation>
    <scope>NUCLEOTIDE SEQUENCE [LARGE SCALE GENOMIC DNA]</scope>
    <source>
        <strain evidence="3 4">AF19-13AC</strain>
    </source>
</reference>
<dbReference type="AlphaFoldDB" id="A0A3E3DPE0"/>
<feature type="domain" description="Recombinase" evidence="2">
    <location>
        <begin position="168"/>
        <end position="306"/>
    </location>
</feature>
<accession>A0A3E3DPE0</accession>
<dbReference type="PANTHER" id="PTHR30461:SF23">
    <property type="entry name" value="DNA RECOMBINASE-RELATED"/>
    <property type="match status" value="1"/>
</dbReference>
<dbReference type="InterPro" id="IPR025827">
    <property type="entry name" value="Zn_ribbon_recom_dom"/>
</dbReference>